<dbReference type="GO" id="GO:0017004">
    <property type="term" value="P:cytochrome complex assembly"/>
    <property type="evidence" value="ECO:0007669"/>
    <property type="project" value="UniProtKB-KW"/>
</dbReference>
<dbReference type="Pfam" id="PF08534">
    <property type="entry name" value="Redoxin"/>
    <property type="match status" value="1"/>
</dbReference>
<keyword evidence="2" id="KW-0201">Cytochrome c-type biogenesis</keyword>
<organism evidence="8 9">
    <name type="scientific">Anaeromicrobium sediminis</name>
    <dbReference type="NCBI Taxonomy" id="1478221"/>
    <lineage>
        <taxon>Bacteria</taxon>
        <taxon>Bacillati</taxon>
        <taxon>Bacillota</taxon>
        <taxon>Clostridia</taxon>
        <taxon>Peptostreptococcales</taxon>
        <taxon>Thermotaleaceae</taxon>
        <taxon>Anaeromicrobium</taxon>
    </lineage>
</organism>
<dbReference type="GO" id="GO:0030313">
    <property type="term" value="C:cell envelope"/>
    <property type="evidence" value="ECO:0007669"/>
    <property type="project" value="UniProtKB-SubCell"/>
</dbReference>
<evidence type="ECO:0000313" key="9">
    <source>
        <dbReference type="Proteomes" id="UP000216024"/>
    </source>
</evidence>
<dbReference type="Proteomes" id="UP000216024">
    <property type="component" value="Unassembled WGS sequence"/>
</dbReference>
<dbReference type="InterPro" id="IPR013766">
    <property type="entry name" value="Thioredoxin_domain"/>
</dbReference>
<dbReference type="PANTHER" id="PTHR42852:SF6">
    <property type="entry name" value="THIOL:DISULFIDE INTERCHANGE PROTEIN DSBE"/>
    <property type="match status" value="1"/>
</dbReference>
<keyword evidence="4" id="KW-1015">Disulfide bond</keyword>
<comment type="caution">
    <text evidence="8">The sequence shown here is derived from an EMBL/GenBank/DDBJ whole genome shotgun (WGS) entry which is preliminary data.</text>
</comment>
<dbReference type="GO" id="GO:0016491">
    <property type="term" value="F:oxidoreductase activity"/>
    <property type="evidence" value="ECO:0007669"/>
    <property type="project" value="InterPro"/>
</dbReference>
<evidence type="ECO:0000256" key="4">
    <source>
        <dbReference type="ARBA" id="ARBA00023157"/>
    </source>
</evidence>
<feature type="domain" description="Thioredoxin" evidence="7">
    <location>
        <begin position="44"/>
        <end position="188"/>
    </location>
</feature>
<evidence type="ECO:0000256" key="2">
    <source>
        <dbReference type="ARBA" id="ARBA00022748"/>
    </source>
</evidence>
<dbReference type="PROSITE" id="PS51257">
    <property type="entry name" value="PROKAR_LIPOPROTEIN"/>
    <property type="match status" value="1"/>
</dbReference>
<gene>
    <name evidence="8" type="ORF">CCE28_19120</name>
</gene>
<dbReference type="InterPro" id="IPR013740">
    <property type="entry name" value="Redoxin"/>
</dbReference>
<keyword evidence="3" id="KW-0735">Signal-anchor</keyword>
<evidence type="ECO:0000259" key="7">
    <source>
        <dbReference type="PROSITE" id="PS51352"/>
    </source>
</evidence>
<dbReference type="PANTHER" id="PTHR42852">
    <property type="entry name" value="THIOL:DISULFIDE INTERCHANGE PROTEIN DSBE"/>
    <property type="match status" value="1"/>
</dbReference>
<dbReference type="OrthoDB" id="9809733at2"/>
<protein>
    <recommendedName>
        <fullName evidence="7">Thioredoxin domain-containing protein</fullName>
    </recommendedName>
</protein>
<evidence type="ECO:0000256" key="6">
    <source>
        <dbReference type="SAM" id="Phobius"/>
    </source>
</evidence>
<name>A0A267MEQ9_9FIRM</name>
<keyword evidence="6" id="KW-0472">Membrane</keyword>
<keyword evidence="6" id="KW-0812">Transmembrane</keyword>
<evidence type="ECO:0000313" key="8">
    <source>
        <dbReference type="EMBL" id="PAB57408.1"/>
    </source>
</evidence>
<dbReference type="CDD" id="cd02966">
    <property type="entry name" value="TlpA_like_family"/>
    <property type="match status" value="1"/>
</dbReference>
<sequence length="191" mass="21373">MKDLVKGECIMKRIIGFILITTLMFGLMGCTGKEEVDSSVDENPLANKSFASFETKDLKGNEVTEEIFKDKKLTIVNIWGTFCSPCIEEMPELQKIYDNYKDQGVNVVGIISDISLKNSTDEADNIVSKTEVKYTNLLCDKNLNDLTDNFSYVPVTLFVDSEGKILEIFVPGRATYTNLSNIIDDILKGDN</sequence>
<dbReference type="AlphaFoldDB" id="A0A267MEQ9"/>
<dbReference type="InterPro" id="IPR036249">
    <property type="entry name" value="Thioredoxin-like_sf"/>
</dbReference>
<proteinExistence type="predicted"/>
<comment type="subcellular location">
    <subcellularLocation>
        <location evidence="1">Cell envelope</location>
    </subcellularLocation>
</comment>
<dbReference type="Gene3D" id="3.40.30.10">
    <property type="entry name" value="Glutaredoxin"/>
    <property type="match status" value="1"/>
</dbReference>
<dbReference type="SUPFAM" id="SSF52833">
    <property type="entry name" value="Thioredoxin-like"/>
    <property type="match status" value="1"/>
</dbReference>
<reference evidence="8 9" key="1">
    <citation type="submission" date="2017-06" db="EMBL/GenBank/DDBJ databases">
        <title>Draft genome sequence of anaerobic fermentative bacterium Anaeromicrobium sediminis DY2726D isolated from West Pacific Ocean sediments.</title>
        <authorList>
            <person name="Zeng X."/>
        </authorList>
    </citation>
    <scope>NUCLEOTIDE SEQUENCE [LARGE SCALE GENOMIC DNA]</scope>
    <source>
        <strain evidence="8 9">DY2726D</strain>
    </source>
</reference>
<evidence type="ECO:0000256" key="1">
    <source>
        <dbReference type="ARBA" id="ARBA00004196"/>
    </source>
</evidence>
<keyword evidence="6" id="KW-1133">Transmembrane helix</keyword>
<feature type="transmembrane region" description="Helical" evidence="6">
    <location>
        <begin position="12"/>
        <end position="29"/>
    </location>
</feature>
<accession>A0A267MEQ9</accession>
<dbReference type="EMBL" id="NIBG01000026">
    <property type="protein sequence ID" value="PAB57408.1"/>
    <property type="molecule type" value="Genomic_DNA"/>
</dbReference>
<evidence type="ECO:0000256" key="5">
    <source>
        <dbReference type="ARBA" id="ARBA00023284"/>
    </source>
</evidence>
<dbReference type="InterPro" id="IPR050553">
    <property type="entry name" value="Thioredoxin_ResA/DsbE_sf"/>
</dbReference>
<keyword evidence="5" id="KW-0676">Redox-active center</keyword>
<evidence type="ECO:0000256" key="3">
    <source>
        <dbReference type="ARBA" id="ARBA00022968"/>
    </source>
</evidence>
<dbReference type="PROSITE" id="PS51352">
    <property type="entry name" value="THIOREDOXIN_2"/>
    <property type="match status" value="1"/>
</dbReference>
<keyword evidence="9" id="KW-1185">Reference proteome</keyword>